<dbReference type="OrthoDB" id="5470682at2"/>
<evidence type="ECO:0000259" key="3">
    <source>
        <dbReference type="PROSITE" id="PS51846"/>
    </source>
</evidence>
<feature type="transmembrane region" description="Helical" evidence="2">
    <location>
        <begin position="84"/>
        <end position="102"/>
    </location>
</feature>
<dbReference type="Pfam" id="PF01595">
    <property type="entry name" value="CNNM"/>
    <property type="match status" value="1"/>
</dbReference>
<keyword evidence="1 2" id="KW-1133">Transmembrane helix</keyword>
<dbReference type="PANTHER" id="PTHR12064">
    <property type="entry name" value="METAL TRANSPORTER CNNM"/>
    <property type="match status" value="1"/>
</dbReference>
<keyword evidence="1 2" id="KW-0812">Transmembrane</keyword>
<keyword evidence="5" id="KW-1185">Reference proteome</keyword>
<comment type="caution">
    <text evidence="4">The sequence shown here is derived from an EMBL/GenBank/DDBJ whole genome shotgun (WGS) entry which is preliminary data.</text>
</comment>
<proteinExistence type="predicted"/>
<dbReference type="GO" id="GO:0010960">
    <property type="term" value="P:magnesium ion homeostasis"/>
    <property type="evidence" value="ECO:0007669"/>
    <property type="project" value="InterPro"/>
</dbReference>
<dbReference type="PANTHER" id="PTHR12064:SF94">
    <property type="entry name" value="UNEXTENDED PROTEIN"/>
    <property type="match status" value="1"/>
</dbReference>
<gene>
    <name evidence="4" type="ORF">B1A74_07005</name>
</gene>
<dbReference type="AlphaFoldDB" id="A0A1V2ZYR3"/>
<evidence type="ECO:0000313" key="4">
    <source>
        <dbReference type="EMBL" id="OOC10242.1"/>
    </source>
</evidence>
<feature type="domain" description="CNNM transmembrane" evidence="3">
    <location>
        <begin position="1"/>
        <end position="176"/>
    </location>
</feature>
<dbReference type="PROSITE" id="PS51846">
    <property type="entry name" value="CNNM"/>
    <property type="match status" value="1"/>
</dbReference>
<dbReference type="InterPro" id="IPR045095">
    <property type="entry name" value="ACDP"/>
</dbReference>
<organism evidence="4 5">
    <name type="scientific">Thioalkalivibrio halophilus</name>
    <dbReference type="NCBI Taxonomy" id="252474"/>
    <lineage>
        <taxon>Bacteria</taxon>
        <taxon>Pseudomonadati</taxon>
        <taxon>Pseudomonadota</taxon>
        <taxon>Gammaproteobacteria</taxon>
        <taxon>Chromatiales</taxon>
        <taxon>Ectothiorhodospiraceae</taxon>
        <taxon>Thioalkalivibrio</taxon>
    </lineage>
</organism>
<name>A0A1V2ZYR3_9GAMM</name>
<accession>A0A1V2ZYR3</accession>
<dbReference type="STRING" id="252474.B1A74_07005"/>
<dbReference type="RefSeq" id="WP_018946428.1">
    <property type="nucleotide sequence ID" value="NZ_MUZR01000021.1"/>
</dbReference>
<dbReference type="EMBL" id="MUZR01000021">
    <property type="protein sequence ID" value="OOC10242.1"/>
    <property type="molecule type" value="Genomic_DNA"/>
</dbReference>
<dbReference type="GO" id="GO:0016020">
    <property type="term" value="C:membrane"/>
    <property type="evidence" value="ECO:0007669"/>
    <property type="project" value="UniProtKB-UniRule"/>
</dbReference>
<dbReference type="InterPro" id="IPR002550">
    <property type="entry name" value="CNNM"/>
</dbReference>
<protein>
    <submittedName>
        <fullName evidence="4">Mg2+ and Co2+ transporter CorB</fullName>
    </submittedName>
</protein>
<reference evidence="4 5" key="1">
    <citation type="submission" date="2017-02" db="EMBL/GenBank/DDBJ databases">
        <title>Genomic diversity within the haloalkaliphilic genus Thioalkalivibrio.</title>
        <authorList>
            <person name="Ahn A.-C."/>
            <person name="Meier-Kolthoff J."/>
            <person name="Overmars L."/>
            <person name="Richter M."/>
            <person name="Woyke T."/>
            <person name="Sorokin D.Y."/>
            <person name="Muyzer G."/>
        </authorList>
    </citation>
    <scope>NUCLEOTIDE SEQUENCE [LARGE SCALE GENOMIC DNA]</scope>
    <source>
        <strain evidence="4 5">HL17</strain>
    </source>
</reference>
<evidence type="ECO:0000313" key="5">
    <source>
        <dbReference type="Proteomes" id="UP000189177"/>
    </source>
</evidence>
<evidence type="ECO:0000256" key="1">
    <source>
        <dbReference type="PROSITE-ProRule" id="PRU01193"/>
    </source>
</evidence>
<sequence>MTTALTWIGVLLCLSQSAILSGLNLGLFARSKLELKVEASKGDARAQRVLHLREDSNFALVTILWGNVGVNVLLALLSGSVMGGVAAFLFSTVVITIFAEIIPQSYFSRHALRVASVLYPVLRFYQFLMYPVARPTAWVLDRWLGGEEIRYFPERDLHQVLDLHMRSGESEIARVEGRGARNFLELDDIAVRHEGEPVDPASILTLEFDGDRPRFPHIEPRVDDPFLRSINRAACSWVILTDSTGEPRRVLRAADFTREALFAPERFDPLHHCLHPVVVRDGNRRLGGLIPHFRVRPAHEGDTVLGEDVILLWGEHRRILSGSDILGRLLRGVARATPE</sequence>
<evidence type="ECO:0000256" key="2">
    <source>
        <dbReference type="SAM" id="Phobius"/>
    </source>
</evidence>
<dbReference type="Proteomes" id="UP000189177">
    <property type="component" value="Unassembled WGS sequence"/>
</dbReference>
<feature type="transmembrane region" description="Helical" evidence="2">
    <location>
        <begin position="58"/>
        <end position="77"/>
    </location>
</feature>
<keyword evidence="1 2" id="KW-0472">Membrane</keyword>